<dbReference type="Gene3D" id="3.40.50.880">
    <property type="match status" value="1"/>
</dbReference>
<dbReference type="GO" id="GO:0044205">
    <property type="term" value="P:'de novo' UMP biosynthetic process"/>
    <property type="evidence" value="ECO:0007669"/>
    <property type="project" value="UniProtKB-UniRule"/>
</dbReference>
<feature type="binding site" evidence="11">
    <location>
        <position position="290"/>
    </location>
    <ligand>
        <name>L-glutamine</name>
        <dbReference type="ChEBI" id="CHEBI:58359"/>
    </ligand>
</feature>
<dbReference type="GO" id="GO:0006207">
    <property type="term" value="P:'de novo' pyrimidine nucleobase biosynthetic process"/>
    <property type="evidence" value="ECO:0007669"/>
    <property type="project" value="InterPro"/>
</dbReference>
<dbReference type="NCBIfam" id="NF009475">
    <property type="entry name" value="PRK12838.1"/>
    <property type="match status" value="1"/>
</dbReference>
<feature type="active site" evidence="11">
    <location>
        <position position="333"/>
    </location>
</feature>
<dbReference type="InterPro" id="IPR017926">
    <property type="entry name" value="GATASE"/>
</dbReference>
<dbReference type="UniPathway" id="UPA00070">
    <property type="reaction ID" value="UER00115"/>
</dbReference>
<sequence>MRKQRFLVLEDGTIFKGYRFGSDKETQGEIVFNTAMTGYQETLSDPSYTGQIITFTYPLIGNYGINRDDYETLTPSLKGMVVREACEMPSNFRNMASLDATLKNYDIPGIDGIDTRKLTRIIRQHGVLKAAFVNEEVDVDQAIADLKTAEFRTDEVEQVSTKTAYVSTGNDLRVVLIDFGKKENIVRELNLRGCDVTVMPWNSTAEEILRLRPDGVMLSNGPGNPEVVQDGIEMIKGILGKVPFFGICLGHQLFALACGATTFKMKFGHRGANHPVKNLATGKIEITSQNHGYSVDPETVKETDLEITHVALNDGTVEGLRHKELPAFSVQYHPEASPGPHDPNYLFDDFIQMMNENKGSVING</sequence>
<dbReference type="UniPathway" id="UPA00068">
    <property type="reaction ID" value="UER00171"/>
</dbReference>
<feature type="binding site" evidence="11">
    <location>
        <position position="221"/>
    </location>
    <ligand>
        <name>L-glutamine</name>
        <dbReference type="ChEBI" id="CHEBI:58359"/>
    </ligand>
</feature>
<feature type="binding site" evidence="11">
    <location>
        <position position="252"/>
    </location>
    <ligand>
        <name>L-glutamine</name>
        <dbReference type="ChEBI" id="CHEBI:58359"/>
    </ligand>
</feature>
<evidence type="ECO:0000256" key="7">
    <source>
        <dbReference type="ARBA" id="ARBA00022962"/>
    </source>
</evidence>
<keyword evidence="11" id="KW-0028">Amino-acid biosynthesis</keyword>
<evidence type="ECO:0000256" key="1">
    <source>
        <dbReference type="ARBA" id="ARBA00004812"/>
    </source>
</evidence>
<dbReference type="InterPro" id="IPR036480">
    <property type="entry name" value="CarbP_synth_ssu_N_sf"/>
</dbReference>
<keyword evidence="5 11" id="KW-0547">Nucleotide-binding</keyword>
<comment type="function">
    <text evidence="11">Small subunit of the glutamine-dependent carbamoyl phosphate synthetase (CPSase). CPSase catalyzes the formation of carbamoyl phosphate from the ammonia moiety of glutamine, carbonate, and phosphate donated by ATP, constituting the first step of 2 biosynthetic pathways, one leading to arginine and/or urea and the other to pyrimidine nucleotides. The small subunit (glutamine amidotransferase) binds and cleaves glutamine to supply the large subunit with the substrate ammonia.</text>
</comment>
<feature type="binding site" evidence="11">
    <location>
        <position position="223"/>
    </location>
    <ligand>
        <name>L-glutamine</name>
        <dbReference type="ChEBI" id="CHEBI:58359"/>
    </ligand>
</feature>
<keyword evidence="8 11" id="KW-0665">Pyrimidine biosynthesis</keyword>
<reference evidence="13 14" key="1">
    <citation type="submission" date="2019-01" db="EMBL/GenBank/DDBJ databases">
        <title>Draft genome sequences of the type strains of six Macrococcus species.</title>
        <authorList>
            <person name="Mazhar S."/>
            <person name="Altermann E."/>
            <person name="Hill C."/>
            <person name="Mcauliffe O."/>
        </authorList>
    </citation>
    <scope>NUCLEOTIDE SEQUENCE [LARGE SCALE GENOMIC DNA]</scope>
    <source>
        <strain evidence="13 14">CCM4815</strain>
    </source>
</reference>
<keyword evidence="11" id="KW-0055">Arginine biosynthesis</keyword>
<evidence type="ECO:0000313" key="14">
    <source>
        <dbReference type="Proteomes" id="UP000294802"/>
    </source>
</evidence>
<comment type="pathway">
    <text evidence="2 11">Amino-acid biosynthesis; L-arginine biosynthesis; carbamoyl phosphate from bicarbonate: step 1/1.</text>
</comment>
<feature type="region of interest" description="CPSase" evidence="11">
    <location>
        <begin position="1"/>
        <end position="172"/>
    </location>
</feature>
<dbReference type="FunFam" id="3.50.30.20:FF:000001">
    <property type="entry name" value="Carbamoyl-phosphate synthase small chain"/>
    <property type="match status" value="1"/>
</dbReference>
<dbReference type="PRINTS" id="PR00099">
    <property type="entry name" value="CPSGATASE"/>
</dbReference>
<dbReference type="EC" id="6.3.5.5" evidence="11"/>
<evidence type="ECO:0000256" key="6">
    <source>
        <dbReference type="ARBA" id="ARBA00022840"/>
    </source>
</evidence>
<evidence type="ECO:0000256" key="11">
    <source>
        <dbReference type="HAMAP-Rule" id="MF_01209"/>
    </source>
</evidence>
<feature type="binding site" evidence="11">
    <location>
        <position position="292"/>
    </location>
    <ligand>
        <name>L-glutamine</name>
        <dbReference type="ChEBI" id="CHEBI:58359"/>
    </ligand>
</feature>
<evidence type="ECO:0000259" key="12">
    <source>
        <dbReference type="SMART" id="SM01097"/>
    </source>
</evidence>
<comment type="pathway">
    <text evidence="1 11">Pyrimidine metabolism; UMP biosynthesis via de novo pathway; (S)-dihydroorotate from bicarbonate: step 1/3.</text>
</comment>
<feature type="active site" evidence="11">
    <location>
        <position position="335"/>
    </location>
</feature>
<dbReference type="PROSITE" id="PS51273">
    <property type="entry name" value="GATASE_TYPE_1"/>
    <property type="match status" value="1"/>
</dbReference>
<proteinExistence type="inferred from homology"/>
<dbReference type="GO" id="GO:0004088">
    <property type="term" value="F:carbamoyl-phosphate synthase (glutamine-hydrolyzing) activity"/>
    <property type="evidence" value="ECO:0007669"/>
    <property type="project" value="UniProtKB-UniRule"/>
</dbReference>
<dbReference type="Gene3D" id="3.50.30.20">
    <property type="entry name" value="Carbamoyl-phosphate synthase small subunit, N-terminal domain"/>
    <property type="match status" value="1"/>
</dbReference>
<dbReference type="PANTHER" id="PTHR43418">
    <property type="entry name" value="MULTIFUNCTIONAL TRYPTOPHAN BIOSYNTHESIS PROTEIN-RELATED"/>
    <property type="match status" value="1"/>
</dbReference>
<evidence type="ECO:0000256" key="2">
    <source>
        <dbReference type="ARBA" id="ARBA00005077"/>
    </source>
</evidence>
<keyword evidence="7 11" id="KW-0315">Glutamine amidotransferase</keyword>
<evidence type="ECO:0000256" key="8">
    <source>
        <dbReference type="ARBA" id="ARBA00022975"/>
    </source>
</evidence>
<keyword evidence="4 11" id="KW-0436">Ligase</keyword>
<comment type="subunit">
    <text evidence="11">Composed of two chains; the small (or glutamine) chain promotes the hydrolysis of glutamine to ammonia, which is used by the large (or ammonia) chain to synthesize carbamoyl phosphate. Tetramer of heterodimers (alpha,beta)4.</text>
</comment>
<comment type="caution">
    <text evidence="13">The sequence shown here is derived from an EMBL/GenBank/DDBJ whole genome shotgun (WGS) entry which is preliminary data.</text>
</comment>
<dbReference type="SUPFAM" id="SSF52317">
    <property type="entry name" value="Class I glutamine amidotransferase-like"/>
    <property type="match status" value="1"/>
</dbReference>
<feature type="domain" description="Carbamoyl-phosphate synthase small subunit N-terminal" evidence="12">
    <location>
        <begin position="3"/>
        <end position="133"/>
    </location>
</feature>
<evidence type="ECO:0000256" key="5">
    <source>
        <dbReference type="ARBA" id="ARBA00022741"/>
    </source>
</evidence>
<dbReference type="GO" id="GO:0005524">
    <property type="term" value="F:ATP binding"/>
    <property type="evidence" value="ECO:0007669"/>
    <property type="project" value="UniProtKB-UniRule"/>
</dbReference>
<dbReference type="InterPro" id="IPR002474">
    <property type="entry name" value="CarbamoylP_synth_ssu_N"/>
</dbReference>
<comment type="similarity">
    <text evidence="3 11">Belongs to the CarA family.</text>
</comment>
<dbReference type="AlphaFoldDB" id="A0A4V3BER2"/>
<dbReference type="FunFam" id="3.40.50.880:FF:000029">
    <property type="entry name" value="Carbamoyl-phosphate synthase small chain"/>
    <property type="match status" value="1"/>
</dbReference>
<dbReference type="Proteomes" id="UP000294802">
    <property type="component" value="Unassembled WGS sequence"/>
</dbReference>
<dbReference type="SUPFAM" id="SSF52021">
    <property type="entry name" value="Carbamoyl phosphate synthetase, small subunit N-terminal domain"/>
    <property type="match status" value="1"/>
</dbReference>
<comment type="catalytic activity">
    <reaction evidence="10 11">
        <text>L-glutamine + H2O = L-glutamate + NH4(+)</text>
        <dbReference type="Rhea" id="RHEA:15889"/>
        <dbReference type="ChEBI" id="CHEBI:15377"/>
        <dbReference type="ChEBI" id="CHEBI:28938"/>
        <dbReference type="ChEBI" id="CHEBI:29985"/>
        <dbReference type="ChEBI" id="CHEBI:58359"/>
    </reaction>
</comment>
<keyword evidence="14" id="KW-1185">Reference proteome</keyword>
<dbReference type="RefSeq" id="WP_133444339.1">
    <property type="nucleotide sequence ID" value="NZ_SCWB01000015.1"/>
</dbReference>
<keyword evidence="6 11" id="KW-0067">ATP-binding</keyword>
<dbReference type="SMART" id="SM01097">
    <property type="entry name" value="CPSase_sm_chain"/>
    <property type="match status" value="1"/>
</dbReference>
<dbReference type="InterPro" id="IPR006274">
    <property type="entry name" value="CarbamoylP_synth_ssu"/>
</dbReference>
<organism evidence="13 14">
    <name type="scientific">Macrococcus lamae</name>
    <dbReference type="NCBI Taxonomy" id="198484"/>
    <lineage>
        <taxon>Bacteria</taxon>
        <taxon>Bacillati</taxon>
        <taxon>Bacillota</taxon>
        <taxon>Bacilli</taxon>
        <taxon>Bacillales</taxon>
        <taxon>Staphylococcaceae</taxon>
        <taxon>Macrococcus</taxon>
    </lineage>
</organism>
<comment type="catalytic activity">
    <reaction evidence="9 11">
        <text>hydrogencarbonate + L-glutamine + 2 ATP + H2O = carbamoyl phosphate + L-glutamate + 2 ADP + phosphate + 2 H(+)</text>
        <dbReference type="Rhea" id="RHEA:18633"/>
        <dbReference type="ChEBI" id="CHEBI:15377"/>
        <dbReference type="ChEBI" id="CHEBI:15378"/>
        <dbReference type="ChEBI" id="CHEBI:17544"/>
        <dbReference type="ChEBI" id="CHEBI:29985"/>
        <dbReference type="ChEBI" id="CHEBI:30616"/>
        <dbReference type="ChEBI" id="CHEBI:43474"/>
        <dbReference type="ChEBI" id="CHEBI:58228"/>
        <dbReference type="ChEBI" id="CHEBI:58359"/>
        <dbReference type="ChEBI" id="CHEBI:456216"/>
        <dbReference type="EC" id="6.3.5.5"/>
    </reaction>
</comment>
<feature type="binding site" evidence="11">
    <location>
        <position position="249"/>
    </location>
    <ligand>
        <name>L-glutamine</name>
        <dbReference type="ChEBI" id="CHEBI:58359"/>
    </ligand>
</feature>
<gene>
    <name evidence="11 13" type="primary">carA</name>
    <name evidence="13" type="ORF">ERX29_08925</name>
</gene>
<evidence type="ECO:0000256" key="4">
    <source>
        <dbReference type="ARBA" id="ARBA00022598"/>
    </source>
</evidence>
<evidence type="ECO:0000256" key="9">
    <source>
        <dbReference type="ARBA" id="ARBA00048816"/>
    </source>
</evidence>
<dbReference type="CDD" id="cd01744">
    <property type="entry name" value="GATase1_CPSase"/>
    <property type="match status" value="1"/>
</dbReference>
<accession>A0A4V3BER2</accession>
<dbReference type="OrthoDB" id="9804328at2"/>
<dbReference type="InterPro" id="IPR035686">
    <property type="entry name" value="CPSase_GATase1"/>
</dbReference>
<dbReference type="EMBL" id="SCWB01000015">
    <property type="protein sequence ID" value="TDM07330.1"/>
    <property type="molecule type" value="Genomic_DNA"/>
</dbReference>
<dbReference type="PRINTS" id="PR00097">
    <property type="entry name" value="ANTSNTHASEII"/>
</dbReference>
<dbReference type="Pfam" id="PF00117">
    <property type="entry name" value="GATase"/>
    <property type="match status" value="1"/>
</dbReference>
<evidence type="ECO:0000313" key="13">
    <source>
        <dbReference type="EMBL" id="TDM07330.1"/>
    </source>
</evidence>
<dbReference type="NCBIfam" id="TIGR01368">
    <property type="entry name" value="CPSaseIIsmall"/>
    <property type="match status" value="1"/>
</dbReference>
<dbReference type="HAMAP" id="MF_01209">
    <property type="entry name" value="CPSase_S_chain"/>
    <property type="match status" value="1"/>
</dbReference>
<dbReference type="PRINTS" id="PR00096">
    <property type="entry name" value="GATASE"/>
</dbReference>
<dbReference type="Pfam" id="PF00988">
    <property type="entry name" value="CPSase_sm_chain"/>
    <property type="match status" value="1"/>
</dbReference>
<dbReference type="GO" id="GO:0004359">
    <property type="term" value="F:glutaminase activity"/>
    <property type="evidence" value="ECO:0007669"/>
    <property type="project" value="RHEA"/>
</dbReference>
<evidence type="ECO:0000256" key="3">
    <source>
        <dbReference type="ARBA" id="ARBA00007800"/>
    </source>
</evidence>
<dbReference type="InterPro" id="IPR029062">
    <property type="entry name" value="Class_I_gatase-like"/>
</dbReference>
<dbReference type="PANTHER" id="PTHR43418:SF7">
    <property type="entry name" value="CARBAMOYL-PHOSPHATE SYNTHASE SMALL CHAIN"/>
    <property type="match status" value="1"/>
</dbReference>
<dbReference type="InterPro" id="IPR050472">
    <property type="entry name" value="Anth_synth/Amidotransfase"/>
</dbReference>
<protein>
    <recommendedName>
        <fullName evidence="11">Carbamoyl phosphate synthase small chain</fullName>
        <ecNumber evidence="11">6.3.5.5</ecNumber>
    </recommendedName>
    <alternativeName>
        <fullName evidence="11">Carbamoyl phosphate synthetase glutamine chain</fullName>
    </alternativeName>
</protein>
<feature type="binding site" evidence="11">
    <location>
        <position position="47"/>
    </location>
    <ligand>
        <name>L-glutamine</name>
        <dbReference type="ChEBI" id="CHEBI:58359"/>
    </ligand>
</feature>
<dbReference type="GO" id="GO:0006526">
    <property type="term" value="P:L-arginine biosynthetic process"/>
    <property type="evidence" value="ECO:0007669"/>
    <property type="project" value="UniProtKB-UniRule"/>
</dbReference>
<name>A0A4V3BER2_9STAP</name>
<evidence type="ECO:0000256" key="10">
    <source>
        <dbReference type="ARBA" id="ARBA00049285"/>
    </source>
</evidence>
<dbReference type="GO" id="GO:0006541">
    <property type="term" value="P:glutamine metabolic process"/>
    <property type="evidence" value="ECO:0007669"/>
    <property type="project" value="InterPro"/>
</dbReference>
<feature type="active site" description="Nucleophile" evidence="11">
    <location>
        <position position="248"/>
    </location>
</feature>
<feature type="binding site" evidence="11">
    <location>
        <position position="293"/>
    </location>
    <ligand>
        <name>L-glutamine</name>
        <dbReference type="ChEBI" id="CHEBI:58359"/>
    </ligand>
</feature>